<reference evidence="7" key="1">
    <citation type="journal article" date="2019" name="Int. J. Syst. Evol. Microbiol.">
        <title>The Global Catalogue of Microorganisms (GCM) 10K type strain sequencing project: providing services to taxonomists for standard genome sequencing and annotation.</title>
        <authorList>
            <consortium name="The Broad Institute Genomics Platform"/>
            <consortium name="The Broad Institute Genome Sequencing Center for Infectious Disease"/>
            <person name="Wu L."/>
            <person name="Ma J."/>
        </authorList>
    </citation>
    <scope>NUCLEOTIDE SEQUENCE [LARGE SCALE GENOMIC DNA]</scope>
    <source>
        <strain evidence="7">JCM 18303</strain>
    </source>
</reference>
<keyword evidence="3" id="KW-0804">Transcription</keyword>
<comment type="caution">
    <text evidence="6">The sequence shown here is derived from an EMBL/GenBank/DDBJ whole genome shotgun (WGS) entry which is preliminary data.</text>
</comment>
<evidence type="ECO:0000259" key="5">
    <source>
        <dbReference type="PROSITE" id="PS50977"/>
    </source>
</evidence>
<keyword evidence="1" id="KW-0805">Transcription regulation</keyword>
<dbReference type="Gene3D" id="1.10.357.10">
    <property type="entry name" value="Tetracycline Repressor, domain 2"/>
    <property type="match status" value="1"/>
</dbReference>
<dbReference type="PANTHER" id="PTHR30055:SF234">
    <property type="entry name" value="HTH-TYPE TRANSCRIPTIONAL REGULATOR BETI"/>
    <property type="match status" value="1"/>
</dbReference>
<dbReference type="SUPFAM" id="SSF46689">
    <property type="entry name" value="Homeodomain-like"/>
    <property type="match status" value="1"/>
</dbReference>
<evidence type="ECO:0000313" key="7">
    <source>
        <dbReference type="Proteomes" id="UP001428817"/>
    </source>
</evidence>
<evidence type="ECO:0000256" key="3">
    <source>
        <dbReference type="ARBA" id="ARBA00023163"/>
    </source>
</evidence>
<dbReference type="PRINTS" id="PR00455">
    <property type="entry name" value="HTHTETR"/>
</dbReference>
<protein>
    <submittedName>
        <fullName evidence="6">TetR/AcrR family transcriptional regulator</fullName>
    </submittedName>
</protein>
<dbReference type="PANTHER" id="PTHR30055">
    <property type="entry name" value="HTH-TYPE TRANSCRIPTIONAL REGULATOR RUTR"/>
    <property type="match status" value="1"/>
</dbReference>
<feature type="domain" description="HTH tetR-type" evidence="5">
    <location>
        <begin position="15"/>
        <end position="75"/>
    </location>
</feature>
<dbReference type="RefSeq" id="WP_185064134.1">
    <property type="nucleotide sequence ID" value="NZ_BAABJP010000010.1"/>
</dbReference>
<organism evidence="6 7">
    <name type="scientific">Pseudonocardia eucalypti</name>
    <dbReference type="NCBI Taxonomy" id="648755"/>
    <lineage>
        <taxon>Bacteria</taxon>
        <taxon>Bacillati</taxon>
        <taxon>Actinomycetota</taxon>
        <taxon>Actinomycetes</taxon>
        <taxon>Pseudonocardiales</taxon>
        <taxon>Pseudonocardiaceae</taxon>
        <taxon>Pseudonocardia</taxon>
    </lineage>
</organism>
<gene>
    <name evidence="6" type="ORF">GCM10023321_31120</name>
</gene>
<evidence type="ECO:0000256" key="2">
    <source>
        <dbReference type="ARBA" id="ARBA00023125"/>
    </source>
</evidence>
<keyword evidence="2 4" id="KW-0238">DNA-binding</keyword>
<dbReference type="InterPro" id="IPR009057">
    <property type="entry name" value="Homeodomain-like_sf"/>
</dbReference>
<evidence type="ECO:0000256" key="1">
    <source>
        <dbReference type="ARBA" id="ARBA00023015"/>
    </source>
</evidence>
<feature type="DNA-binding region" description="H-T-H motif" evidence="4">
    <location>
        <begin position="38"/>
        <end position="57"/>
    </location>
</feature>
<dbReference type="EMBL" id="BAABJP010000010">
    <property type="protein sequence ID" value="GAA5156107.1"/>
    <property type="molecule type" value="Genomic_DNA"/>
</dbReference>
<evidence type="ECO:0000313" key="6">
    <source>
        <dbReference type="EMBL" id="GAA5156107.1"/>
    </source>
</evidence>
<sequence length="202" mass="22931">MPARRGARPLPADAAEARAHLRKVAEQIFERYGVHRVTMDEIAAAAGISRPTLYRYFGDRDSLIKSIVEHRSDKLVGRVHQMLEQHDELAEKLVAGLLYIADAGHSDQFILDLLHTASEQFTNTLMRPEGTATAFAETVWAPVFKRAADAGTLPADFDERKAYRWLISMNFVLLGWPDYAELSEEYKRDMLRRFVVPAFVRG</sequence>
<dbReference type="InterPro" id="IPR001647">
    <property type="entry name" value="HTH_TetR"/>
</dbReference>
<proteinExistence type="predicted"/>
<name>A0ABP9Q6X4_9PSEU</name>
<accession>A0ABP9Q6X4</accession>
<dbReference type="PROSITE" id="PS50977">
    <property type="entry name" value="HTH_TETR_2"/>
    <property type="match status" value="1"/>
</dbReference>
<keyword evidence="7" id="KW-1185">Reference proteome</keyword>
<evidence type="ECO:0000256" key="4">
    <source>
        <dbReference type="PROSITE-ProRule" id="PRU00335"/>
    </source>
</evidence>
<dbReference type="Pfam" id="PF00440">
    <property type="entry name" value="TetR_N"/>
    <property type="match status" value="1"/>
</dbReference>
<dbReference type="Proteomes" id="UP001428817">
    <property type="component" value="Unassembled WGS sequence"/>
</dbReference>
<dbReference type="InterPro" id="IPR050109">
    <property type="entry name" value="HTH-type_TetR-like_transc_reg"/>
</dbReference>